<keyword evidence="4" id="KW-0274">FAD</keyword>
<dbReference type="Gene3D" id="3.30.465.10">
    <property type="match status" value="1"/>
</dbReference>
<sequence length="446" mass="46208">MKELVRELGDVVSTDAAVLEEHSRDTSRAEPGGLPAAVVRVHSATEVQTVLRWATTHRVPVSVRGAGTGVSGGALAYPGGLVVSLAAMNQVLEIDAPNRIAEVDPGIIVDQLDQAAAAHELMYAPDPVSYQTATIGGTVDTNAGGLRCLAHGVTRDVIAGLEVVLADGRLIRTGSRTRKNSTGYDLTGLFIGSEGTLGVVTRVIARLKPRPVGEAVTFSAQFPTMAAAGAAVATIMASATTPEMLELMDRNSIDIVQRHFPSAVAAEGEALLVGQTIGTDAQQQAEAVVSACRDAGALLAEAGGGEELLDTRRMVNPALNAAGLALSCDVAVPPSRLAEMFERIDDISVQTGYPVNTCAHAGDGNMHPSVLAANDSAEEVAAAEHVLTLITEAALDMGGVISGEHRIGSLKTGMLAQQFDPDTLDLQHQLKGFFDPVGILSPGRAI</sequence>
<gene>
    <name evidence="7" type="ORF">EDL96_12330</name>
</gene>
<dbReference type="AlphaFoldDB" id="A0A3N3ZNZ1"/>
<dbReference type="InterPro" id="IPR051914">
    <property type="entry name" value="FAD-linked_OxidoTrans_Type4"/>
</dbReference>
<evidence type="ECO:0000256" key="5">
    <source>
        <dbReference type="ARBA" id="ARBA00023002"/>
    </source>
</evidence>
<dbReference type="PANTHER" id="PTHR42934:SF2">
    <property type="entry name" value="GLYCOLATE OXIDASE SUBUNIT GLCD"/>
    <property type="match status" value="1"/>
</dbReference>
<dbReference type="InterPro" id="IPR016169">
    <property type="entry name" value="FAD-bd_PCMH_sub2"/>
</dbReference>
<dbReference type="Gene3D" id="1.10.45.10">
    <property type="entry name" value="Vanillyl-alcohol Oxidase, Chain A, domain 4"/>
    <property type="match status" value="1"/>
</dbReference>
<dbReference type="InterPro" id="IPR016164">
    <property type="entry name" value="FAD-linked_Oxase-like_C"/>
</dbReference>
<evidence type="ECO:0000256" key="1">
    <source>
        <dbReference type="ARBA" id="ARBA00001974"/>
    </source>
</evidence>
<dbReference type="Pfam" id="PF01565">
    <property type="entry name" value="FAD_binding_4"/>
    <property type="match status" value="1"/>
</dbReference>
<dbReference type="GO" id="GO:0071949">
    <property type="term" value="F:FAD binding"/>
    <property type="evidence" value="ECO:0007669"/>
    <property type="project" value="InterPro"/>
</dbReference>
<dbReference type="SUPFAM" id="SSF55103">
    <property type="entry name" value="FAD-linked oxidases, C-terminal domain"/>
    <property type="match status" value="1"/>
</dbReference>
<dbReference type="GO" id="GO:0016491">
    <property type="term" value="F:oxidoreductase activity"/>
    <property type="evidence" value="ECO:0007669"/>
    <property type="project" value="UniProtKB-KW"/>
</dbReference>
<organism evidence="7 8">
    <name type="scientific">Kocuria soli</name>
    <dbReference type="NCBI Taxonomy" id="2485125"/>
    <lineage>
        <taxon>Bacteria</taxon>
        <taxon>Bacillati</taxon>
        <taxon>Actinomycetota</taxon>
        <taxon>Actinomycetes</taxon>
        <taxon>Micrococcales</taxon>
        <taxon>Micrococcaceae</taxon>
        <taxon>Kocuria</taxon>
    </lineage>
</organism>
<dbReference type="PANTHER" id="PTHR42934">
    <property type="entry name" value="GLYCOLATE OXIDASE SUBUNIT GLCD"/>
    <property type="match status" value="1"/>
</dbReference>
<keyword evidence="3" id="KW-0285">Flavoprotein</keyword>
<reference evidence="7 8" key="1">
    <citation type="submission" date="2018-10" db="EMBL/GenBank/DDBJ databases">
        <title>Kocuria sp. M5W7-7, whole genome shotgun sequence.</title>
        <authorList>
            <person name="Tuo L."/>
        </authorList>
    </citation>
    <scope>NUCLEOTIDE SEQUENCE [LARGE SCALE GENOMIC DNA]</scope>
    <source>
        <strain evidence="7 8">M5W7-7</strain>
    </source>
</reference>
<dbReference type="Proteomes" id="UP000270616">
    <property type="component" value="Unassembled WGS sequence"/>
</dbReference>
<comment type="cofactor">
    <cofactor evidence="1">
        <name>FAD</name>
        <dbReference type="ChEBI" id="CHEBI:57692"/>
    </cofactor>
</comment>
<dbReference type="PROSITE" id="PS51387">
    <property type="entry name" value="FAD_PCMH"/>
    <property type="match status" value="1"/>
</dbReference>
<evidence type="ECO:0000256" key="3">
    <source>
        <dbReference type="ARBA" id="ARBA00022630"/>
    </source>
</evidence>
<protein>
    <submittedName>
        <fullName evidence="7">FAD-binding protein</fullName>
    </submittedName>
</protein>
<comment type="similarity">
    <text evidence="2">Belongs to the FAD-binding oxidoreductase/transferase type 4 family.</text>
</comment>
<dbReference type="InterPro" id="IPR004113">
    <property type="entry name" value="FAD-bd_oxidored_4_C"/>
</dbReference>
<dbReference type="Pfam" id="PF02913">
    <property type="entry name" value="FAD-oxidase_C"/>
    <property type="match status" value="1"/>
</dbReference>
<dbReference type="OrthoDB" id="9811557at2"/>
<dbReference type="FunFam" id="3.30.70.2740:FF:000001">
    <property type="entry name" value="D-lactate dehydrogenase mitochondrial"/>
    <property type="match status" value="1"/>
</dbReference>
<dbReference type="InterPro" id="IPR006094">
    <property type="entry name" value="Oxid_FAD_bind_N"/>
</dbReference>
<accession>A0A3N3ZNZ1</accession>
<evidence type="ECO:0000256" key="4">
    <source>
        <dbReference type="ARBA" id="ARBA00022827"/>
    </source>
</evidence>
<comment type="caution">
    <text evidence="7">The sequence shown here is derived from an EMBL/GenBank/DDBJ whole genome shotgun (WGS) entry which is preliminary data.</text>
</comment>
<evidence type="ECO:0000313" key="7">
    <source>
        <dbReference type="EMBL" id="ROZ61746.1"/>
    </source>
</evidence>
<evidence type="ECO:0000259" key="6">
    <source>
        <dbReference type="PROSITE" id="PS51387"/>
    </source>
</evidence>
<evidence type="ECO:0000256" key="2">
    <source>
        <dbReference type="ARBA" id="ARBA00008000"/>
    </source>
</evidence>
<dbReference type="InterPro" id="IPR036318">
    <property type="entry name" value="FAD-bd_PCMH-like_sf"/>
</dbReference>
<name>A0A3N3ZNZ1_9MICC</name>
<feature type="domain" description="FAD-binding PCMH-type" evidence="6">
    <location>
        <begin position="31"/>
        <end position="210"/>
    </location>
</feature>
<keyword evidence="8" id="KW-1185">Reference proteome</keyword>
<dbReference type="Gene3D" id="3.30.70.2740">
    <property type="match status" value="1"/>
</dbReference>
<keyword evidence="5" id="KW-0560">Oxidoreductase</keyword>
<dbReference type="EMBL" id="RKMF01000018">
    <property type="protein sequence ID" value="ROZ61746.1"/>
    <property type="molecule type" value="Genomic_DNA"/>
</dbReference>
<dbReference type="InterPro" id="IPR016171">
    <property type="entry name" value="Vanillyl_alc_oxidase_C-sub2"/>
</dbReference>
<dbReference type="SUPFAM" id="SSF56176">
    <property type="entry name" value="FAD-binding/transporter-associated domain-like"/>
    <property type="match status" value="1"/>
</dbReference>
<dbReference type="InterPro" id="IPR016166">
    <property type="entry name" value="FAD-bd_PCMH"/>
</dbReference>
<proteinExistence type="inferred from homology"/>
<evidence type="ECO:0000313" key="8">
    <source>
        <dbReference type="Proteomes" id="UP000270616"/>
    </source>
</evidence>